<dbReference type="EMBL" id="QGGY01000017">
    <property type="protein sequence ID" value="PWJ72552.1"/>
    <property type="molecule type" value="Genomic_DNA"/>
</dbReference>
<accession>A0AB73SYT3</accession>
<dbReference type="GO" id="GO:0006355">
    <property type="term" value="P:regulation of DNA-templated transcription"/>
    <property type="evidence" value="ECO:0007669"/>
    <property type="project" value="InterPro"/>
</dbReference>
<sequence>MEGTLKEALECCPVVAAVKDTEGLEKSLGSECTIIFVLFGDVCGIPSIVDKIKEGGKLALVHIDLIVGLSGKEAAVDYIRQFTRADGIITTKPALVKRARELGLCSILRFFVIDSMALENIERQVRQARPDVVEMLPGIIAPKIISRICRSLRVPVIAGGLISEKEDIMAALEAGAVSISTTNEKVWFM</sequence>
<dbReference type="Pfam" id="PF04309">
    <property type="entry name" value="G3P_antiterm"/>
    <property type="match status" value="1"/>
</dbReference>
<dbReference type="RefSeq" id="WP_109748302.1">
    <property type="nucleotide sequence ID" value="NZ_CABJAT010000014.1"/>
</dbReference>
<evidence type="ECO:0000313" key="2">
    <source>
        <dbReference type="Proteomes" id="UP000245412"/>
    </source>
</evidence>
<comment type="caution">
    <text evidence="1">The sequence shown here is derived from an EMBL/GenBank/DDBJ whole genome shotgun (WGS) entry which is preliminary data.</text>
</comment>
<evidence type="ECO:0000313" key="1">
    <source>
        <dbReference type="EMBL" id="PWJ72552.1"/>
    </source>
</evidence>
<dbReference type="PANTHER" id="PTHR35787">
    <property type="entry name" value="GLYCEROL UPTAKE OPERON ANTITERMINATOR REGULATORY PROTEIN"/>
    <property type="match status" value="1"/>
</dbReference>
<dbReference type="Gene3D" id="3.20.20.70">
    <property type="entry name" value="Aldolase class I"/>
    <property type="match status" value="1"/>
</dbReference>
<dbReference type="AlphaFoldDB" id="A0AB73SYT3"/>
<dbReference type="Proteomes" id="UP000245412">
    <property type="component" value="Unassembled WGS sequence"/>
</dbReference>
<proteinExistence type="predicted"/>
<protein>
    <submittedName>
        <fullName evidence="1">Glycerol-3-phosphate responsive antiterminator</fullName>
    </submittedName>
</protein>
<keyword evidence="2" id="KW-1185">Reference proteome</keyword>
<organism evidence="1 2">
    <name type="scientific">Murimonas intestini</name>
    <dbReference type="NCBI Taxonomy" id="1337051"/>
    <lineage>
        <taxon>Bacteria</taxon>
        <taxon>Bacillati</taxon>
        <taxon>Bacillota</taxon>
        <taxon>Clostridia</taxon>
        <taxon>Lachnospirales</taxon>
        <taxon>Lachnospiraceae</taxon>
        <taxon>Murimonas</taxon>
    </lineage>
</organism>
<dbReference type="InterPro" id="IPR013785">
    <property type="entry name" value="Aldolase_TIM"/>
</dbReference>
<dbReference type="SUPFAM" id="SSF110391">
    <property type="entry name" value="GlpP-like"/>
    <property type="match status" value="1"/>
</dbReference>
<reference evidence="1 2" key="1">
    <citation type="submission" date="2018-05" db="EMBL/GenBank/DDBJ databases">
        <authorList>
            <person name="Goeker M."/>
            <person name="Huntemann M."/>
            <person name="Clum A."/>
            <person name="Pillay M."/>
            <person name="Palaniappan K."/>
            <person name="Varghese N."/>
            <person name="Mikhailova N."/>
            <person name="Stamatis D."/>
            <person name="Reddy T."/>
            <person name="Daum C."/>
            <person name="Shapiro N."/>
            <person name="Ivanova N."/>
            <person name="Kyrpides N."/>
            <person name="Woyke T."/>
        </authorList>
    </citation>
    <scope>NUCLEOTIDE SEQUENCE [LARGE SCALE GENOMIC DNA]</scope>
    <source>
        <strain evidence="1 2">DSM 26524</strain>
    </source>
</reference>
<name>A0AB73SYT3_9FIRM</name>
<gene>
    <name evidence="1" type="ORF">C7383_11722</name>
</gene>
<dbReference type="PANTHER" id="PTHR35787:SF1">
    <property type="entry name" value="GLYCEROL UPTAKE OPERON ANTITERMINATOR REGULATORY PROTEIN"/>
    <property type="match status" value="1"/>
</dbReference>
<dbReference type="InterPro" id="IPR006699">
    <property type="entry name" value="GlpP"/>
</dbReference>
<dbReference type="PIRSF" id="PIRSF016897">
    <property type="entry name" value="GlpP"/>
    <property type="match status" value="1"/>
</dbReference>
<dbReference type="GO" id="GO:0006071">
    <property type="term" value="P:glycerol metabolic process"/>
    <property type="evidence" value="ECO:0007669"/>
    <property type="project" value="InterPro"/>
</dbReference>